<reference evidence="2 3" key="1">
    <citation type="submission" date="2020-02" db="EMBL/GenBank/DDBJ databases">
        <title>Flavobacterium sp. genome.</title>
        <authorList>
            <person name="Jung H.S."/>
            <person name="Baek J.H."/>
            <person name="Jeon C.O."/>
        </authorList>
    </citation>
    <scope>NUCLEOTIDE SEQUENCE [LARGE SCALE GENOMIC DNA]</scope>
    <source>
        <strain evidence="2 3">SE-s27</strain>
    </source>
</reference>
<keyword evidence="3" id="KW-1185">Reference proteome</keyword>
<dbReference type="EMBL" id="JAAMPT010000181">
    <property type="protein sequence ID" value="NMH23841.1"/>
    <property type="molecule type" value="Genomic_DNA"/>
</dbReference>
<dbReference type="SUPFAM" id="SSF88874">
    <property type="entry name" value="Receptor-binding domain of short tail fibre protein gp12"/>
    <property type="match status" value="1"/>
</dbReference>
<organism evidence="2 3">
    <name type="scientific">Flavobacterium solisilvae</name>
    <dbReference type="NCBI Taxonomy" id="1852019"/>
    <lineage>
        <taxon>Bacteria</taxon>
        <taxon>Pseudomonadati</taxon>
        <taxon>Bacteroidota</taxon>
        <taxon>Flavobacteriia</taxon>
        <taxon>Flavobacteriales</taxon>
        <taxon>Flavobacteriaceae</taxon>
        <taxon>Flavobacterium</taxon>
    </lineage>
</organism>
<feature type="domain" description="Phage tail collar" evidence="1">
    <location>
        <begin position="9"/>
        <end position="64"/>
    </location>
</feature>
<dbReference type="Proteomes" id="UP000767947">
    <property type="component" value="Unassembled WGS sequence"/>
</dbReference>
<comment type="caution">
    <text evidence="2">The sequence shown here is derived from an EMBL/GenBank/DDBJ whole genome shotgun (WGS) entry which is preliminary data.</text>
</comment>
<name>A0ABX1QP00_9FLAO</name>
<gene>
    <name evidence="2" type="ORF">G6042_00990</name>
</gene>
<dbReference type="RefSeq" id="WP_169522402.1">
    <property type="nucleotide sequence ID" value="NZ_JAAMPT010000181.1"/>
</dbReference>
<dbReference type="Pfam" id="PF07484">
    <property type="entry name" value="Collar"/>
    <property type="match status" value="1"/>
</dbReference>
<evidence type="ECO:0000313" key="3">
    <source>
        <dbReference type="Proteomes" id="UP000767947"/>
    </source>
</evidence>
<dbReference type="InterPro" id="IPR037053">
    <property type="entry name" value="Phage_tail_collar_dom_sf"/>
</dbReference>
<accession>A0ABX1QP00</accession>
<dbReference type="Gene3D" id="3.90.1340.10">
    <property type="entry name" value="Phage tail collar domain"/>
    <property type="match status" value="1"/>
</dbReference>
<sequence>MTNTFNYIGEIKLFSGATIPEGWLLCDGRELPINEYEALASLLGNLYGGTATTFCLPDLRSRIPLGQSTAFAQGSKGGAETVILETSHLPAHQHTPACNDAGNAEVQDASDAFWAGAKGNIYAATTGNVQMNDESILPEGDGMPHENRMPVLAMSYIIAESGTLPNPH</sequence>
<protein>
    <submittedName>
        <fullName evidence="2">Phage tail protein</fullName>
    </submittedName>
</protein>
<evidence type="ECO:0000313" key="2">
    <source>
        <dbReference type="EMBL" id="NMH23841.1"/>
    </source>
</evidence>
<proteinExistence type="predicted"/>
<evidence type="ECO:0000259" key="1">
    <source>
        <dbReference type="Pfam" id="PF07484"/>
    </source>
</evidence>
<dbReference type="InterPro" id="IPR011083">
    <property type="entry name" value="Phage_tail_collar_dom"/>
</dbReference>